<reference evidence="2" key="1">
    <citation type="submission" date="2016-06" db="EMBL/GenBank/DDBJ databases">
        <authorList>
            <person name="Rodrigo-Torres L."/>
            <person name="Arahal D.R."/>
        </authorList>
    </citation>
    <scope>NUCLEOTIDE SEQUENCE [LARGE SCALE GENOMIC DNA]</scope>
    <source>
        <strain evidence="2">CECT 7224</strain>
    </source>
</reference>
<dbReference type="EMBL" id="FLQZ01000001">
    <property type="protein sequence ID" value="SBT11287.1"/>
    <property type="molecule type" value="Genomic_DNA"/>
</dbReference>
<gene>
    <name evidence="1" type="ORF">VCE7224_00003</name>
</gene>
<organism evidence="1 2">
    <name type="scientific">Vibrio celticus</name>
    <dbReference type="NCBI Taxonomy" id="446372"/>
    <lineage>
        <taxon>Bacteria</taxon>
        <taxon>Pseudomonadati</taxon>
        <taxon>Pseudomonadota</taxon>
        <taxon>Gammaproteobacteria</taxon>
        <taxon>Vibrionales</taxon>
        <taxon>Vibrionaceae</taxon>
        <taxon>Vibrio</taxon>
    </lineage>
</organism>
<evidence type="ECO:0000313" key="1">
    <source>
        <dbReference type="EMBL" id="SBT11287.1"/>
    </source>
</evidence>
<dbReference type="Proteomes" id="UP000092819">
    <property type="component" value="Unassembled WGS sequence"/>
</dbReference>
<dbReference type="AlphaFoldDB" id="A0A1C3J8D0"/>
<sequence length="137" mass="15169">MGKVHEQYSFSNTFVFLLSKVPLRFSSLHIILYRRSLLILIKTAVHNALLSSLAPLRLSRFRDVCPDEACSELISQSTANADSLPNLCWLPPAVTNNVAATHGSIPHCSNNVEVLSLVNCCNILLIVCSSLERHCHQ</sequence>
<name>A0A1C3J8D0_9VIBR</name>
<proteinExistence type="predicted"/>
<keyword evidence="2" id="KW-1185">Reference proteome</keyword>
<protein>
    <submittedName>
        <fullName evidence="1">Uncharacterized protein</fullName>
    </submittedName>
</protein>
<evidence type="ECO:0000313" key="2">
    <source>
        <dbReference type="Proteomes" id="UP000092819"/>
    </source>
</evidence>
<accession>A0A1C3J8D0</accession>